<sequence length="526" mass="55808">MKPAVLLSVLAIYLGITVFLALLAYRRTKSANDYMIAGGETHPFLMAMAYGSTFISTSAIVGFGGSAGMFGMSLLWLTFCNIFVGIFIAFVVYGKRTLAVGKELGARTFPELLSLKYNSTFIRKFSALVIIGGMPLYAAAVMIGAGRVIEQLLKIDYTVAIITFAVIVAAYVMFGGLKGVFYNDAFQGSIMFIGMIVLLVVTYSKLGGVTTAHQALSDLTALVPEGLAAQGHVGWTSMPTMGSEFWWVVVSTLVMGVGIGVLAQPQLVVRFLTVKGPKQLNQAVLIGGVFILFMTGVAFVVGSLTNVYFHQTLGKISIAAVVDAVTNRPNIDNIIPLYVGMAMPAWFAYLFMFTLIAAAMSTLSSQFHAIGTSLCHDLYNQSSINSNRMAILVALAGSVVLSLKLPGSIIAVATAIFFGVCAATFLPAYTAALFWPRATKTGAIASMVVGLSSSIMLMAFVHAKEATALGLSNLMFGKPTLVGFPWVVVDPIVISLPLSAITLVAVSLVTSQARESILVPKATAHK</sequence>
<keyword evidence="10 14" id="KW-0472">Membrane</keyword>
<evidence type="ECO:0000256" key="5">
    <source>
        <dbReference type="ARBA" id="ARBA00022692"/>
    </source>
</evidence>
<feature type="transmembrane region" description="Helical" evidence="14">
    <location>
        <begin position="409"/>
        <end position="435"/>
    </location>
</feature>
<evidence type="ECO:0000256" key="3">
    <source>
        <dbReference type="ARBA" id="ARBA00022448"/>
    </source>
</evidence>
<keyword evidence="5 14" id="KW-0812">Transmembrane</keyword>
<dbReference type="InterPro" id="IPR001734">
    <property type="entry name" value="Na/solute_symporter"/>
</dbReference>
<feature type="transmembrane region" description="Helical" evidence="14">
    <location>
        <begin position="125"/>
        <end position="149"/>
    </location>
</feature>
<reference evidence="15" key="1">
    <citation type="journal article" date="2023" name="J. Hazard. Mater.">
        <title>Anaerobic biodegradation of pyrene and benzo[a]pyrene by a new sulfate-reducing Desulforamulus aquiferis strain DSA.</title>
        <authorList>
            <person name="Zhang Z."/>
            <person name="Sun J."/>
            <person name="Gong X."/>
            <person name="Wang C."/>
            <person name="Wang H."/>
        </authorList>
    </citation>
    <scope>NUCLEOTIDE SEQUENCE</scope>
    <source>
        <strain evidence="15">DSA</strain>
    </source>
</reference>
<keyword evidence="4" id="KW-1003">Cell membrane</keyword>
<evidence type="ECO:0000256" key="6">
    <source>
        <dbReference type="ARBA" id="ARBA00022847"/>
    </source>
</evidence>
<comment type="caution">
    <text evidence="15">The sequence shown here is derived from an EMBL/GenBank/DDBJ whole genome shotgun (WGS) entry which is preliminary data.</text>
</comment>
<feature type="transmembrane region" description="Helical" evidence="14">
    <location>
        <begin position="483"/>
        <end position="509"/>
    </location>
</feature>
<evidence type="ECO:0000256" key="13">
    <source>
        <dbReference type="RuleBase" id="RU362091"/>
    </source>
</evidence>
<dbReference type="Pfam" id="PF00474">
    <property type="entry name" value="SSF"/>
    <property type="match status" value="1"/>
</dbReference>
<dbReference type="PANTHER" id="PTHR48086">
    <property type="entry name" value="SODIUM/PROLINE SYMPORTER-RELATED"/>
    <property type="match status" value="1"/>
</dbReference>
<dbReference type="RefSeq" id="WP_304544938.1">
    <property type="nucleotide sequence ID" value="NZ_JARPTC010000024.1"/>
</dbReference>
<keyword evidence="7 14" id="KW-1133">Transmembrane helix</keyword>
<evidence type="ECO:0000256" key="12">
    <source>
        <dbReference type="ARBA" id="ARBA00033708"/>
    </source>
</evidence>
<evidence type="ECO:0000256" key="7">
    <source>
        <dbReference type="ARBA" id="ARBA00022989"/>
    </source>
</evidence>
<dbReference type="GO" id="GO:0015193">
    <property type="term" value="F:L-proline transmembrane transporter activity"/>
    <property type="evidence" value="ECO:0007669"/>
    <property type="project" value="TreeGrafter"/>
</dbReference>
<feature type="transmembrane region" description="Helical" evidence="14">
    <location>
        <begin position="6"/>
        <end position="25"/>
    </location>
</feature>
<reference evidence="15" key="2">
    <citation type="submission" date="2023-03" db="EMBL/GenBank/DDBJ databases">
        <authorList>
            <person name="Zhang Z."/>
        </authorList>
    </citation>
    <scope>NUCLEOTIDE SEQUENCE</scope>
    <source>
        <strain evidence="15">DSA</strain>
    </source>
</reference>
<dbReference type="PANTHER" id="PTHR48086:SF3">
    <property type="entry name" value="SODIUM_PROLINE SYMPORTER"/>
    <property type="match status" value="1"/>
</dbReference>
<dbReference type="Proteomes" id="UP001172911">
    <property type="component" value="Unassembled WGS sequence"/>
</dbReference>
<evidence type="ECO:0000256" key="2">
    <source>
        <dbReference type="ARBA" id="ARBA00006434"/>
    </source>
</evidence>
<dbReference type="InterPro" id="IPR038377">
    <property type="entry name" value="Na/Glc_symporter_sf"/>
</dbReference>
<dbReference type="GO" id="GO:0015824">
    <property type="term" value="P:proline transport"/>
    <property type="evidence" value="ECO:0007669"/>
    <property type="project" value="TreeGrafter"/>
</dbReference>
<dbReference type="AlphaFoldDB" id="A0AAW7ZGA8"/>
<evidence type="ECO:0000256" key="8">
    <source>
        <dbReference type="ARBA" id="ARBA00023053"/>
    </source>
</evidence>
<feature type="transmembrane region" description="Helical" evidence="14">
    <location>
        <begin position="73"/>
        <end position="93"/>
    </location>
</feature>
<evidence type="ECO:0000256" key="9">
    <source>
        <dbReference type="ARBA" id="ARBA00023065"/>
    </source>
</evidence>
<evidence type="ECO:0000313" key="15">
    <source>
        <dbReference type="EMBL" id="MDO7788738.1"/>
    </source>
</evidence>
<feature type="transmembrane region" description="Helical" evidence="14">
    <location>
        <begin position="283"/>
        <end position="304"/>
    </location>
</feature>
<dbReference type="Gene3D" id="1.20.1730.10">
    <property type="entry name" value="Sodium/glucose cotransporter"/>
    <property type="match status" value="1"/>
</dbReference>
<keyword evidence="16" id="KW-1185">Reference proteome</keyword>
<keyword evidence="8" id="KW-0915">Sodium</keyword>
<feature type="transmembrane region" description="Helical" evidence="14">
    <location>
        <begin position="442"/>
        <end position="463"/>
    </location>
</feature>
<name>A0AAW7ZGA8_9FIRM</name>
<evidence type="ECO:0000313" key="16">
    <source>
        <dbReference type="Proteomes" id="UP001172911"/>
    </source>
</evidence>
<protein>
    <submittedName>
        <fullName evidence="15">Sodium:solute symporter family protein</fullName>
    </submittedName>
</protein>
<keyword evidence="9" id="KW-0406">Ion transport</keyword>
<feature type="transmembrane region" description="Helical" evidence="14">
    <location>
        <begin position="45"/>
        <end position="67"/>
    </location>
</feature>
<dbReference type="CDD" id="cd10322">
    <property type="entry name" value="SLC5sbd"/>
    <property type="match status" value="1"/>
</dbReference>
<comment type="subcellular location">
    <subcellularLocation>
        <location evidence="1">Cell membrane</location>
        <topology evidence="1">Multi-pass membrane protein</topology>
    </subcellularLocation>
</comment>
<feature type="transmembrane region" description="Helical" evidence="14">
    <location>
        <begin position="386"/>
        <end position="403"/>
    </location>
</feature>
<organism evidence="15 16">
    <name type="scientific">Desulforamulus aquiferis</name>
    <dbReference type="NCBI Taxonomy" id="1397668"/>
    <lineage>
        <taxon>Bacteria</taxon>
        <taxon>Bacillati</taxon>
        <taxon>Bacillota</taxon>
        <taxon>Clostridia</taxon>
        <taxon>Eubacteriales</taxon>
        <taxon>Peptococcaceae</taxon>
        <taxon>Desulforamulus</taxon>
    </lineage>
</organism>
<evidence type="ECO:0000256" key="11">
    <source>
        <dbReference type="ARBA" id="ARBA00023201"/>
    </source>
</evidence>
<keyword evidence="6" id="KW-0769">Symport</keyword>
<dbReference type="InterPro" id="IPR050277">
    <property type="entry name" value="Sodium:Solute_Symporter"/>
</dbReference>
<gene>
    <name evidence="15" type="ORF">P6N53_16030</name>
</gene>
<comment type="catalytic activity">
    <reaction evidence="12">
        <text>L-proline(in) + Na(+)(in) = L-proline(out) + Na(+)(out)</text>
        <dbReference type="Rhea" id="RHEA:28967"/>
        <dbReference type="ChEBI" id="CHEBI:29101"/>
        <dbReference type="ChEBI" id="CHEBI:60039"/>
    </reaction>
</comment>
<evidence type="ECO:0000256" key="1">
    <source>
        <dbReference type="ARBA" id="ARBA00004651"/>
    </source>
</evidence>
<dbReference type="EMBL" id="JARPTC010000024">
    <property type="protein sequence ID" value="MDO7788738.1"/>
    <property type="molecule type" value="Genomic_DNA"/>
</dbReference>
<feature type="transmembrane region" description="Helical" evidence="14">
    <location>
        <begin position="245"/>
        <end position="263"/>
    </location>
</feature>
<proteinExistence type="inferred from homology"/>
<dbReference type="GO" id="GO:0005298">
    <property type="term" value="F:proline:sodium symporter activity"/>
    <property type="evidence" value="ECO:0007669"/>
    <property type="project" value="TreeGrafter"/>
</dbReference>
<comment type="similarity">
    <text evidence="2 13">Belongs to the sodium:solute symporter (SSF) (TC 2.A.21) family.</text>
</comment>
<evidence type="ECO:0000256" key="4">
    <source>
        <dbReference type="ARBA" id="ARBA00022475"/>
    </source>
</evidence>
<dbReference type="GO" id="GO:0005886">
    <property type="term" value="C:plasma membrane"/>
    <property type="evidence" value="ECO:0007669"/>
    <property type="project" value="UniProtKB-SubCell"/>
</dbReference>
<feature type="transmembrane region" description="Helical" evidence="14">
    <location>
        <begin position="186"/>
        <end position="204"/>
    </location>
</feature>
<accession>A0AAW7ZGA8</accession>
<keyword evidence="3" id="KW-0813">Transport</keyword>
<evidence type="ECO:0000256" key="14">
    <source>
        <dbReference type="SAM" id="Phobius"/>
    </source>
</evidence>
<feature type="transmembrane region" description="Helical" evidence="14">
    <location>
        <begin position="155"/>
        <end position="174"/>
    </location>
</feature>
<keyword evidence="11" id="KW-0739">Sodium transport</keyword>
<dbReference type="PROSITE" id="PS50283">
    <property type="entry name" value="NA_SOLUT_SYMP_3"/>
    <property type="match status" value="1"/>
</dbReference>
<evidence type="ECO:0000256" key="10">
    <source>
        <dbReference type="ARBA" id="ARBA00023136"/>
    </source>
</evidence>